<evidence type="ECO:0000256" key="4">
    <source>
        <dbReference type="ARBA" id="ARBA00023125"/>
    </source>
</evidence>
<dbReference type="InterPro" id="IPR036390">
    <property type="entry name" value="WH_DNA-bd_sf"/>
</dbReference>
<dbReference type="Pfam" id="PF03466">
    <property type="entry name" value="LysR_substrate"/>
    <property type="match status" value="1"/>
</dbReference>
<evidence type="ECO:0000256" key="5">
    <source>
        <dbReference type="ARBA" id="ARBA00023163"/>
    </source>
</evidence>
<evidence type="ECO:0000259" key="6">
    <source>
        <dbReference type="PROSITE" id="PS50931"/>
    </source>
</evidence>
<dbReference type="InterPro" id="IPR005119">
    <property type="entry name" value="LysR_subst-bd"/>
</dbReference>
<dbReference type="CDD" id="cd08422">
    <property type="entry name" value="PBP2_CrgA_like"/>
    <property type="match status" value="1"/>
</dbReference>
<dbReference type="Pfam" id="PF00126">
    <property type="entry name" value="HTH_1"/>
    <property type="match status" value="1"/>
</dbReference>
<evidence type="ECO:0000256" key="1">
    <source>
        <dbReference type="ARBA" id="ARBA00003502"/>
    </source>
</evidence>
<dbReference type="SUPFAM" id="SSF46785">
    <property type="entry name" value="Winged helix' DNA-binding domain"/>
    <property type="match status" value="1"/>
</dbReference>
<dbReference type="PANTHER" id="PTHR30537">
    <property type="entry name" value="HTH-TYPE TRANSCRIPTIONAL REGULATOR"/>
    <property type="match status" value="1"/>
</dbReference>
<dbReference type="Proteomes" id="UP000246085">
    <property type="component" value="Chromosome BRAD3257"/>
</dbReference>
<feature type="domain" description="HTH lysR-type" evidence="6">
    <location>
        <begin position="1"/>
        <end position="58"/>
    </location>
</feature>
<dbReference type="PANTHER" id="PTHR30537:SF5">
    <property type="entry name" value="HTH-TYPE TRANSCRIPTIONAL ACTIVATOR TTDR-RELATED"/>
    <property type="match status" value="1"/>
</dbReference>
<gene>
    <name evidence="7" type="ORF">BRAD3257_8516</name>
</gene>
<sequence length="347" mass="38392">MRIDEISVFVQVLEAGSFAGAARRLRMPASTVSAKMAALEQRLGVSLIRRTTRKLRVTPAGQAYFERCRAGLREIEAAEAAITSEAGSLSGLLRLTAAVDIAQSLLPPIISTFRETFPMVKIELIVTDRIVDMIAEGVDLAIRIGPPRDSSLVTRSFVTGPSGLFASQHYLDRRGVPSHVDDLKHHDLIGFGKPWARPLPMLMGKRKVSIDLSGDLTCDDLLTVRTFVAIGLGIGFLPAFFADQQRLVRVLPALRSPLTGLYFAYPAQKYVAARVKRFITFAVTSVSRLRLHQSRRRVDRFDRNAGACPEPSLRVIGLHRRPCSSIRMRWISMRSGSSIRNSASRAR</sequence>
<evidence type="ECO:0000313" key="8">
    <source>
        <dbReference type="Proteomes" id="UP000246085"/>
    </source>
</evidence>
<keyword evidence="5" id="KW-0804">Transcription</keyword>
<dbReference type="GO" id="GO:0006351">
    <property type="term" value="P:DNA-templated transcription"/>
    <property type="evidence" value="ECO:0007669"/>
    <property type="project" value="TreeGrafter"/>
</dbReference>
<dbReference type="Gene3D" id="1.10.10.10">
    <property type="entry name" value="Winged helix-like DNA-binding domain superfamily/Winged helix DNA-binding domain"/>
    <property type="match status" value="1"/>
</dbReference>
<dbReference type="GO" id="GO:0003700">
    <property type="term" value="F:DNA-binding transcription factor activity"/>
    <property type="evidence" value="ECO:0007669"/>
    <property type="project" value="InterPro"/>
</dbReference>
<protein>
    <submittedName>
        <fullName evidence="7">Putative Uncharacterized HTH-type transcriptional regulator YafC</fullName>
    </submittedName>
</protein>
<dbReference type="InterPro" id="IPR058163">
    <property type="entry name" value="LysR-type_TF_proteobact-type"/>
</dbReference>
<reference evidence="7 8" key="1">
    <citation type="submission" date="2018-03" db="EMBL/GenBank/DDBJ databases">
        <authorList>
            <person name="Gully D."/>
        </authorList>
    </citation>
    <scope>NUCLEOTIDE SEQUENCE [LARGE SCALE GENOMIC DNA]</scope>
    <source>
        <strain evidence="7">ORS3257</strain>
    </source>
</reference>
<dbReference type="Gene3D" id="3.40.190.290">
    <property type="match status" value="1"/>
</dbReference>
<evidence type="ECO:0000256" key="3">
    <source>
        <dbReference type="ARBA" id="ARBA00023015"/>
    </source>
</evidence>
<dbReference type="AlphaFoldDB" id="A0A2U3QCE7"/>
<evidence type="ECO:0000313" key="7">
    <source>
        <dbReference type="EMBL" id="SPP99102.1"/>
    </source>
</evidence>
<dbReference type="KEGG" id="bvz:BRAD3257_8516"/>
<comment type="similarity">
    <text evidence="2">Belongs to the LysR transcriptional regulatory family.</text>
</comment>
<evidence type="ECO:0000256" key="2">
    <source>
        <dbReference type="ARBA" id="ARBA00009437"/>
    </source>
</evidence>
<proteinExistence type="inferred from homology"/>
<dbReference type="EMBL" id="LS398110">
    <property type="protein sequence ID" value="SPP99102.1"/>
    <property type="molecule type" value="Genomic_DNA"/>
</dbReference>
<keyword evidence="3" id="KW-0805">Transcription regulation</keyword>
<keyword evidence="4" id="KW-0238">DNA-binding</keyword>
<comment type="function">
    <text evidence="1">NodD regulates the expression of the nodABCFE genes which encode other nodulation proteins. NodD is also a negative regulator of its own expression. Binds flavonoids as inducers.</text>
</comment>
<dbReference type="InterPro" id="IPR000847">
    <property type="entry name" value="LysR_HTH_N"/>
</dbReference>
<dbReference type="GO" id="GO:0043565">
    <property type="term" value="F:sequence-specific DNA binding"/>
    <property type="evidence" value="ECO:0007669"/>
    <property type="project" value="TreeGrafter"/>
</dbReference>
<dbReference type="PROSITE" id="PS50931">
    <property type="entry name" value="HTH_LYSR"/>
    <property type="match status" value="1"/>
</dbReference>
<dbReference type="FunFam" id="1.10.10.10:FF:000001">
    <property type="entry name" value="LysR family transcriptional regulator"/>
    <property type="match status" value="1"/>
</dbReference>
<organism evidence="7 8">
    <name type="scientific">Bradyrhizobium vignae</name>
    <dbReference type="NCBI Taxonomy" id="1549949"/>
    <lineage>
        <taxon>Bacteria</taxon>
        <taxon>Pseudomonadati</taxon>
        <taxon>Pseudomonadota</taxon>
        <taxon>Alphaproteobacteria</taxon>
        <taxon>Hyphomicrobiales</taxon>
        <taxon>Nitrobacteraceae</taxon>
        <taxon>Bradyrhizobium</taxon>
    </lineage>
</organism>
<dbReference type="SUPFAM" id="SSF53850">
    <property type="entry name" value="Periplasmic binding protein-like II"/>
    <property type="match status" value="1"/>
</dbReference>
<name>A0A2U3QCE7_9BRAD</name>
<accession>A0A2U3QCE7</accession>
<dbReference type="RefSeq" id="WP_122405993.1">
    <property type="nucleotide sequence ID" value="NZ_LS398110.1"/>
</dbReference>
<dbReference type="InterPro" id="IPR036388">
    <property type="entry name" value="WH-like_DNA-bd_sf"/>
</dbReference>